<keyword evidence="2" id="KW-1185">Reference proteome</keyword>
<dbReference type="EMBL" id="JAPMOS010000035">
    <property type="protein sequence ID" value="KAJ4458019.1"/>
    <property type="molecule type" value="Genomic_DNA"/>
</dbReference>
<proteinExistence type="predicted"/>
<sequence>MALIERKSYISFSIVINELEALIPTTDEGADDDYRSQGLTEDLETGDLRLICTLDVLDRPLLTPVVIHVPCWQTPTNQPLKRFKIEQTVSFGIPFSETPSDASLKIILSSSMRPNMECIHQGSLALFQAPLAPGSDYIPVQGRFCIPLTPHASQATPDEEIAGLLRLQEGHACAGPHPAHWIDTWTGTALAARLGKVGTTTLVISAICAYVSHMPWGKVGTTMLVISTRRMRDVSHALGEGRHHHTGDIRHLCVCLACPGEGRHIMLVISTRRMHDVSHALGEAAPPYWDDIHHPMFGVYA</sequence>
<reference evidence="1" key="1">
    <citation type="journal article" date="2022" name="bioRxiv">
        <title>Genomics of Preaxostyla Flagellates Illuminates Evolutionary Transitions and the Path Towards Mitochondrial Loss.</title>
        <authorList>
            <person name="Novak L.V.F."/>
            <person name="Treitli S.C."/>
            <person name="Pyrih J."/>
            <person name="Halakuc P."/>
            <person name="Pipaliya S.V."/>
            <person name="Vacek V."/>
            <person name="Brzon O."/>
            <person name="Soukal P."/>
            <person name="Eme L."/>
            <person name="Dacks J.B."/>
            <person name="Karnkowska A."/>
            <person name="Elias M."/>
            <person name="Hampl V."/>
        </authorList>
    </citation>
    <scope>NUCLEOTIDE SEQUENCE</scope>
    <source>
        <strain evidence="1">RCP-MX</strain>
    </source>
</reference>
<evidence type="ECO:0000313" key="1">
    <source>
        <dbReference type="EMBL" id="KAJ4458019.1"/>
    </source>
</evidence>
<name>A0ABQ8UFF8_9EUKA</name>
<evidence type="ECO:0000313" key="2">
    <source>
        <dbReference type="Proteomes" id="UP001141327"/>
    </source>
</evidence>
<protein>
    <submittedName>
        <fullName evidence="1">Uncharacterized protein</fullName>
    </submittedName>
</protein>
<organism evidence="1 2">
    <name type="scientific">Paratrimastix pyriformis</name>
    <dbReference type="NCBI Taxonomy" id="342808"/>
    <lineage>
        <taxon>Eukaryota</taxon>
        <taxon>Metamonada</taxon>
        <taxon>Preaxostyla</taxon>
        <taxon>Paratrimastigidae</taxon>
        <taxon>Paratrimastix</taxon>
    </lineage>
</organism>
<comment type="caution">
    <text evidence="1">The sequence shown here is derived from an EMBL/GenBank/DDBJ whole genome shotgun (WGS) entry which is preliminary data.</text>
</comment>
<gene>
    <name evidence="1" type="ORF">PAPYR_6277</name>
</gene>
<accession>A0ABQ8UFF8</accession>
<dbReference type="Proteomes" id="UP001141327">
    <property type="component" value="Unassembled WGS sequence"/>
</dbReference>